<protein>
    <submittedName>
        <fullName evidence="10">PFO</fullName>
    </submittedName>
</protein>
<dbReference type="SUPFAM" id="SSF52922">
    <property type="entry name" value="TK C-terminal domain-like"/>
    <property type="match status" value="1"/>
</dbReference>
<dbReference type="InterPro" id="IPR033412">
    <property type="entry name" value="PFOR_II"/>
</dbReference>
<dbReference type="InterPro" id="IPR011895">
    <property type="entry name" value="Pyrv_flavodox_OxRed"/>
</dbReference>
<evidence type="ECO:0000256" key="7">
    <source>
        <dbReference type="ARBA" id="ARBA00023014"/>
    </source>
</evidence>
<dbReference type="InterPro" id="IPR019456">
    <property type="entry name" value="Pyrv-flavodox_OxRtase_EKR"/>
</dbReference>
<dbReference type="Pfam" id="PF01855">
    <property type="entry name" value="POR_N"/>
    <property type="match status" value="1"/>
</dbReference>
<sequence length="977" mass="106428">MNRLFARHTRPIVAQRTFPLSSAGTLRALSTPRWTAGPLRRLHGAVPMDGNTAAAHVAYGLSDIHAIYPITPSSQMGELADKWSAEGRLNAFGNTPRVIEMQSEMGAAGTLHGAAVGGALVSTFTASQGLLLMIPNLYRVAGELMPAVFHVTARAISGQGLSIYGDHSDVMAVKQTGVAMLASASPQEAMDLALVAHLSSIRSSVPFVHFFDGFRTSHEINTVEPIKYEDMRKLLDEEALEQFRRRGMNPETPNLRGLIDGPEHYFQQVEAANTILDGVLPVVEGYLDEVHKLTGRKYGLFDYHGHPEPRHVIVACGSSVSTVEEAVNHRNAQGERVGLIKVRLWRPFSIKHLVDALPKSVEKVAVIDRVRDYLASGGPLFQEVCTSLMMGGRRDVQLVNGRYGLGSKDFTPGMALAIFDNLKQDQPLHNFVVGIKDDVTHKSLTVTEEPDTLPAGTKQSIFWGIGGDGTVGANEEAIKLIVENSNMYGQGYFAYSAHKSGGVTVSHLRFGEKPINSTYQVQNADLIAVHTTPYLKKFPSLLGPLKEGGTVILNSPWNDVAHLDRMLPDFVKRRIARRKARLINVDATAIAHEAGLRGRINMVMQAAFFKASEVLPLDVARAELRRVIDAQYARKGRDVLERNYAALDQGLARTVEVAYPDAWAECRDDVADYIVPDPADAPEQLRKVLRPTQRMEGDSLPVSAFDPRGAMPSGTSKYEKRGIAPAVAQWTNPDTCTQCNLCSALCPHAAIRPFLFTQEEAGSAPEGWEGRKAVGKAGKSYQYRVQVSPYDCTGCDVCVKACDDAVRQRLCGVDLPRGQPGPRRAGPGRGRGLRRALARHRLRALHRPRHQGGDIDRGGGGEAGDQGRVPHLVPIQPVAGGAGHEPALAGLEPAGRPAAPIFAGREPLRGPAPAAPRAHRREAAAAGARRRRPVPTLRPPQRAARAQGRRRRRRREGRRSQGGGHRLEPSGSAYHLW</sequence>
<evidence type="ECO:0000256" key="2">
    <source>
        <dbReference type="ARBA" id="ARBA00022485"/>
    </source>
</evidence>
<dbReference type="InterPro" id="IPR009014">
    <property type="entry name" value="Transketo_C/PFOR_II"/>
</dbReference>
<dbReference type="Gene3D" id="3.40.920.10">
    <property type="entry name" value="Pyruvate-ferredoxin oxidoreductase, PFOR, domain III"/>
    <property type="match status" value="1"/>
</dbReference>
<dbReference type="InterPro" id="IPR002869">
    <property type="entry name" value="Pyrv_flavodox_OxRed_cen"/>
</dbReference>
<organism evidence="10">
    <name type="scientific">Acanthamoeba castellanii</name>
    <name type="common">Amoeba</name>
    <dbReference type="NCBI Taxonomy" id="5755"/>
    <lineage>
        <taxon>Eukaryota</taxon>
        <taxon>Amoebozoa</taxon>
        <taxon>Discosea</taxon>
        <taxon>Longamoebia</taxon>
        <taxon>Centramoebida</taxon>
        <taxon>Acanthamoebidae</taxon>
        <taxon>Acanthamoeba</taxon>
    </lineage>
</organism>
<dbReference type="Gene3D" id="3.30.70.20">
    <property type="match status" value="1"/>
</dbReference>
<dbReference type="Pfam" id="PF01558">
    <property type="entry name" value="POR"/>
    <property type="match status" value="1"/>
</dbReference>
<evidence type="ECO:0000256" key="1">
    <source>
        <dbReference type="ARBA" id="ARBA00022448"/>
    </source>
</evidence>
<dbReference type="AlphaFoldDB" id="A0A090X7D2"/>
<proteinExistence type="predicted"/>
<keyword evidence="6" id="KW-0408">Iron</keyword>
<evidence type="ECO:0000259" key="9">
    <source>
        <dbReference type="PROSITE" id="PS51379"/>
    </source>
</evidence>
<keyword evidence="7" id="KW-0411">Iron-sulfur</keyword>
<dbReference type="InterPro" id="IPR029061">
    <property type="entry name" value="THDP-binding"/>
</dbReference>
<dbReference type="SUPFAM" id="SSF52518">
    <property type="entry name" value="Thiamin diphosphate-binding fold (THDP-binding)"/>
    <property type="match status" value="1"/>
</dbReference>
<keyword evidence="2" id="KW-0004">4Fe-4S</keyword>
<evidence type="ECO:0000256" key="8">
    <source>
        <dbReference type="SAM" id="MobiDB-lite"/>
    </source>
</evidence>
<feature type="compositionally biased region" description="Basic residues" evidence="8">
    <location>
        <begin position="947"/>
        <end position="957"/>
    </location>
</feature>
<dbReference type="SUPFAM" id="SSF46548">
    <property type="entry name" value="alpha-helical ferredoxin"/>
    <property type="match status" value="1"/>
</dbReference>
<evidence type="ECO:0000256" key="6">
    <source>
        <dbReference type="ARBA" id="ARBA00023004"/>
    </source>
</evidence>
<dbReference type="GO" id="GO:0051539">
    <property type="term" value="F:4 iron, 4 sulfur cluster binding"/>
    <property type="evidence" value="ECO:0007669"/>
    <property type="project" value="UniProtKB-KW"/>
</dbReference>
<evidence type="ECO:0000313" key="10">
    <source>
        <dbReference type="EMBL" id="JAC88997.1"/>
    </source>
</evidence>
<dbReference type="GO" id="GO:0022900">
    <property type="term" value="P:electron transport chain"/>
    <property type="evidence" value="ECO:0007669"/>
    <property type="project" value="InterPro"/>
</dbReference>
<dbReference type="NCBIfam" id="TIGR02176">
    <property type="entry name" value="pyruv_ox_red"/>
    <property type="match status" value="1"/>
</dbReference>
<feature type="region of interest" description="Disordered" evidence="8">
    <location>
        <begin position="845"/>
        <end position="977"/>
    </location>
</feature>
<reference evidence="10" key="1">
    <citation type="journal article" date="2013" name="PLoS ONE">
        <title>Evidence for a hydrogenosomal-type anaerobic ATP generation pathway in Acanthamoeba castellanii.</title>
        <authorList>
            <person name="Leger M.M."/>
            <person name="Gawryluk R.M."/>
            <person name="Gray M.W."/>
            <person name="Roger A.J."/>
        </authorList>
    </citation>
    <scope>NUCLEOTIDE SEQUENCE</scope>
    <source>
        <strain evidence="10">Neff</strain>
    </source>
</reference>
<feature type="compositionally biased region" description="Low complexity" evidence="8">
    <location>
        <begin position="903"/>
        <end position="916"/>
    </location>
</feature>
<dbReference type="Gene3D" id="4.10.780.10">
    <property type="entry name" value="Pyruvate-flavodoxin oxidoreductase, EKR domain"/>
    <property type="match status" value="1"/>
</dbReference>
<dbReference type="SUPFAM" id="SSF53323">
    <property type="entry name" value="Pyruvate-ferredoxin oxidoreductase, PFOR, domain III"/>
    <property type="match status" value="1"/>
</dbReference>
<dbReference type="Gene3D" id="3.40.50.920">
    <property type="match status" value="1"/>
</dbReference>
<dbReference type="PROSITE" id="PS51379">
    <property type="entry name" value="4FE4S_FER_2"/>
    <property type="match status" value="2"/>
</dbReference>
<dbReference type="Pfam" id="PF10371">
    <property type="entry name" value="EKR"/>
    <property type="match status" value="1"/>
</dbReference>
<dbReference type="PANTHER" id="PTHR32154:SF0">
    <property type="entry name" value="PYRUVATE-FLAVODOXIN OXIDOREDUCTASE-RELATED"/>
    <property type="match status" value="1"/>
</dbReference>
<dbReference type="PANTHER" id="PTHR32154">
    <property type="entry name" value="PYRUVATE-FLAVODOXIN OXIDOREDUCTASE-RELATED"/>
    <property type="match status" value="1"/>
</dbReference>
<dbReference type="Pfam" id="PF13237">
    <property type="entry name" value="Fer4_10"/>
    <property type="match status" value="1"/>
</dbReference>
<dbReference type="FunFam" id="3.40.50.970:FF:000012">
    <property type="entry name" value="Pyruvate:ferredoxin (Flavodoxin) oxidoreductase"/>
    <property type="match status" value="1"/>
</dbReference>
<dbReference type="InterPro" id="IPR017896">
    <property type="entry name" value="4Fe4S_Fe-S-bd"/>
</dbReference>
<dbReference type="VEuPathDB" id="AmoebaDB:ACA1_210530"/>
<keyword evidence="4" id="KW-0249">Electron transport</keyword>
<dbReference type="InterPro" id="IPR017900">
    <property type="entry name" value="4Fe4S_Fe_S_CS"/>
</dbReference>
<dbReference type="Gene3D" id="3.40.50.970">
    <property type="match status" value="1"/>
</dbReference>
<accession>A0A090X7D2</accession>
<feature type="domain" description="4Fe-4S ferredoxin-type" evidence="9">
    <location>
        <begin position="727"/>
        <end position="756"/>
    </location>
</feature>
<dbReference type="EMBL" id="GANQ01000005">
    <property type="protein sequence ID" value="JAC88997.1"/>
    <property type="molecule type" value="Transcribed_RNA"/>
</dbReference>
<dbReference type="Pfam" id="PF17147">
    <property type="entry name" value="PFOR_II"/>
    <property type="match status" value="1"/>
</dbReference>
<dbReference type="GO" id="GO:0005506">
    <property type="term" value="F:iron ion binding"/>
    <property type="evidence" value="ECO:0007669"/>
    <property type="project" value="InterPro"/>
</dbReference>
<dbReference type="InterPro" id="IPR002880">
    <property type="entry name" value="Pyrv_Fd/Flavodoxin_OxRdtase_N"/>
</dbReference>
<evidence type="ECO:0000256" key="3">
    <source>
        <dbReference type="ARBA" id="ARBA00022723"/>
    </source>
</evidence>
<dbReference type="GO" id="GO:0016903">
    <property type="term" value="F:oxidoreductase activity, acting on the aldehyde or oxo group of donors"/>
    <property type="evidence" value="ECO:0007669"/>
    <property type="project" value="InterPro"/>
</dbReference>
<keyword evidence="1" id="KW-0813">Transport</keyword>
<dbReference type="InterPro" id="IPR050722">
    <property type="entry name" value="Pyruvate:ferred/Flavod_OxRd"/>
</dbReference>
<feature type="domain" description="4Fe-4S ferredoxin-type" evidence="9">
    <location>
        <begin position="783"/>
        <end position="812"/>
    </location>
</feature>
<dbReference type="InterPro" id="IPR019752">
    <property type="entry name" value="Pyrv/ketoisovalerate_OxRed_cat"/>
</dbReference>
<dbReference type="CDD" id="cd07034">
    <property type="entry name" value="TPP_PYR_PFOR_IOR-alpha_like"/>
    <property type="match status" value="1"/>
</dbReference>
<dbReference type="GO" id="GO:0006979">
    <property type="term" value="P:response to oxidative stress"/>
    <property type="evidence" value="ECO:0007669"/>
    <property type="project" value="TreeGrafter"/>
</dbReference>
<dbReference type="SMART" id="SM00890">
    <property type="entry name" value="EKR"/>
    <property type="match status" value="1"/>
</dbReference>
<keyword evidence="5" id="KW-0560">Oxidoreductase</keyword>
<name>A0A090X7D2_ACACA</name>
<dbReference type="FunFam" id="3.40.50.920:FF:000007">
    <property type="entry name" value="Pyruvate:ferredoxin (Flavodoxin) oxidoreductase"/>
    <property type="match status" value="1"/>
</dbReference>
<evidence type="ECO:0000256" key="5">
    <source>
        <dbReference type="ARBA" id="ARBA00023002"/>
    </source>
</evidence>
<dbReference type="InterPro" id="IPR037112">
    <property type="entry name" value="Pyrv-flavodox_OxR_EKR_sf"/>
</dbReference>
<dbReference type="PROSITE" id="PS00198">
    <property type="entry name" value="4FE4S_FER_1"/>
    <property type="match status" value="1"/>
</dbReference>
<keyword evidence="3" id="KW-0479">Metal-binding</keyword>
<evidence type="ECO:0000256" key="4">
    <source>
        <dbReference type="ARBA" id="ARBA00022982"/>
    </source>
</evidence>
<dbReference type="FunFam" id="3.40.920.10:FF:000001">
    <property type="entry name" value="Pyruvate:ferredoxin (Flavodoxin) oxidoreductase"/>
    <property type="match status" value="1"/>
</dbReference>